<accession>A0A9Q0HXM8</accession>
<sequence length="603" mass="65659">MEKKPHVDGGAPPVELVERLPQALLVDILSRLDLYSLCSAAPVCRTLNASASQALSSITSLDLSGFSPTVQILSRILGGNNAIQNLALDCSRLDDSSFNDFAKKRLVELSLLKCAAFSPSIFAVIGERCPNLRHFSLDMASHVKKKDASLAVNNAIIQMLHGCLQLESLGLKFPLQHPGTAYFHSFWLALPKTIKSLILQPVSNRQARIPISGNTQNASPNYVGLHSLSLVLDVITDELVLSLTSNLPNLAELCLEDNPPEQPALHGDLTNNGLQFLSFCHNLIRLYLTRDKQWTFQRVNDMGLLLLAEGCKKLESVRLGGFSKVTDAGYASLIHSCKNLKGFEVTHALFLSDLAFHDLANSASSLAEVRLVSCNLLTSETAVSLSSCRNLGVLNLSVCRSIADAGLVSISNLQNLTTLDLGGADITDAGLSALASTSSPISSLCLRGCKRITDNGMCQIFHANTIISLNISTLDLGYLPRVTDRAIKVISESCKKITRLCLRSCFYVTDTSITRLGSVDRFANGASVIRMLDLTHCNGISADALRLFDRPYFRGLQWLGIGSTRMVPRGNGRIIELLEERPGLKICKDSCEMGCKNEWQYHS</sequence>
<evidence type="ECO:0000313" key="2">
    <source>
        <dbReference type="EMBL" id="KAJ1702449.1"/>
    </source>
</evidence>
<dbReference type="AlphaFoldDB" id="A0A9Q0HXM8"/>
<dbReference type="InterPro" id="IPR001810">
    <property type="entry name" value="F-box_dom"/>
</dbReference>
<comment type="caution">
    <text evidence="2">The sequence shown here is derived from an EMBL/GenBank/DDBJ whole genome shotgun (WGS) entry which is preliminary data.</text>
</comment>
<dbReference type="Proteomes" id="UP001151287">
    <property type="component" value="Unassembled WGS sequence"/>
</dbReference>
<dbReference type="Gene3D" id="3.80.10.10">
    <property type="entry name" value="Ribonuclease Inhibitor"/>
    <property type="match status" value="2"/>
</dbReference>
<evidence type="ECO:0000313" key="3">
    <source>
        <dbReference type="Proteomes" id="UP001151287"/>
    </source>
</evidence>
<evidence type="ECO:0000259" key="1">
    <source>
        <dbReference type="PROSITE" id="PS50181"/>
    </source>
</evidence>
<organism evidence="2 3">
    <name type="scientific">Rhynchospora breviuscula</name>
    <dbReference type="NCBI Taxonomy" id="2022672"/>
    <lineage>
        <taxon>Eukaryota</taxon>
        <taxon>Viridiplantae</taxon>
        <taxon>Streptophyta</taxon>
        <taxon>Embryophyta</taxon>
        <taxon>Tracheophyta</taxon>
        <taxon>Spermatophyta</taxon>
        <taxon>Magnoliopsida</taxon>
        <taxon>Liliopsida</taxon>
        <taxon>Poales</taxon>
        <taxon>Cyperaceae</taxon>
        <taxon>Cyperoideae</taxon>
        <taxon>Rhynchosporeae</taxon>
        <taxon>Rhynchospora</taxon>
    </lineage>
</organism>
<dbReference type="PANTHER" id="PTHR13318">
    <property type="entry name" value="PARTNER OF PAIRED, ISOFORM B-RELATED"/>
    <property type="match status" value="1"/>
</dbReference>
<name>A0A9Q0HXM8_9POAL</name>
<dbReference type="Pfam" id="PF12937">
    <property type="entry name" value="F-box-like"/>
    <property type="match status" value="1"/>
</dbReference>
<dbReference type="PANTHER" id="PTHR13318:SF176">
    <property type="entry name" value="F-BOX PROTEIN AT-B"/>
    <property type="match status" value="1"/>
</dbReference>
<dbReference type="PROSITE" id="PS50181">
    <property type="entry name" value="FBOX"/>
    <property type="match status" value="1"/>
</dbReference>
<protein>
    <recommendedName>
        <fullName evidence="1">F-box domain-containing protein</fullName>
    </recommendedName>
</protein>
<keyword evidence="3" id="KW-1185">Reference proteome</keyword>
<dbReference type="Pfam" id="PF25372">
    <property type="entry name" value="DUF7885"/>
    <property type="match status" value="1"/>
</dbReference>
<dbReference type="InterPro" id="IPR006553">
    <property type="entry name" value="Leu-rich_rpt_Cys-con_subtyp"/>
</dbReference>
<dbReference type="SUPFAM" id="SSF52047">
    <property type="entry name" value="RNI-like"/>
    <property type="match status" value="2"/>
</dbReference>
<feature type="domain" description="F-box" evidence="1">
    <location>
        <begin position="14"/>
        <end position="61"/>
    </location>
</feature>
<gene>
    <name evidence="2" type="ORF">LUZ63_002228</name>
</gene>
<dbReference type="GO" id="GO:0019005">
    <property type="term" value="C:SCF ubiquitin ligase complex"/>
    <property type="evidence" value="ECO:0007669"/>
    <property type="project" value="TreeGrafter"/>
</dbReference>
<dbReference type="OrthoDB" id="2585512at2759"/>
<dbReference type="GO" id="GO:0031146">
    <property type="term" value="P:SCF-dependent proteasomal ubiquitin-dependent protein catabolic process"/>
    <property type="evidence" value="ECO:0007669"/>
    <property type="project" value="TreeGrafter"/>
</dbReference>
<dbReference type="SMART" id="SM00367">
    <property type="entry name" value="LRR_CC"/>
    <property type="match status" value="7"/>
</dbReference>
<dbReference type="InterPro" id="IPR057207">
    <property type="entry name" value="FBXL15_LRR"/>
</dbReference>
<dbReference type="EMBL" id="JAMQYH010000001">
    <property type="protein sequence ID" value="KAJ1702449.1"/>
    <property type="molecule type" value="Genomic_DNA"/>
</dbReference>
<reference evidence="2" key="1">
    <citation type="journal article" date="2022" name="Cell">
        <title>Repeat-based holocentromeres influence genome architecture and karyotype evolution.</title>
        <authorList>
            <person name="Hofstatter P.G."/>
            <person name="Thangavel G."/>
            <person name="Lux T."/>
            <person name="Neumann P."/>
            <person name="Vondrak T."/>
            <person name="Novak P."/>
            <person name="Zhang M."/>
            <person name="Costa L."/>
            <person name="Castellani M."/>
            <person name="Scott A."/>
            <person name="Toegelov H."/>
            <person name="Fuchs J."/>
            <person name="Mata-Sucre Y."/>
            <person name="Dias Y."/>
            <person name="Vanzela A.L.L."/>
            <person name="Huettel B."/>
            <person name="Almeida C.C.S."/>
            <person name="Simkova H."/>
            <person name="Souza G."/>
            <person name="Pedrosa-Harand A."/>
            <person name="Macas J."/>
            <person name="Mayer K.F.X."/>
            <person name="Houben A."/>
            <person name="Marques A."/>
        </authorList>
    </citation>
    <scope>NUCLEOTIDE SEQUENCE</scope>
    <source>
        <strain evidence="2">RhyBre1mFocal</strain>
    </source>
</reference>
<dbReference type="InterPro" id="IPR032675">
    <property type="entry name" value="LRR_dom_sf"/>
</dbReference>
<proteinExistence type="predicted"/>